<feature type="domain" description="HTH marR-type" evidence="1">
    <location>
        <begin position="16"/>
        <end position="159"/>
    </location>
</feature>
<keyword evidence="3" id="KW-1185">Reference proteome</keyword>
<dbReference type="PANTHER" id="PTHR33164">
    <property type="entry name" value="TRANSCRIPTIONAL REGULATOR, MARR FAMILY"/>
    <property type="match status" value="1"/>
</dbReference>
<proteinExistence type="predicted"/>
<name>A0ABP7X9Z4_9ACTN</name>
<dbReference type="Gene3D" id="1.10.10.10">
    <property type="entry name" value="Winged helix-like DNA-binding domain superfamily/Winged helix DNA-binding domain"/>
    <property type="match status" value="1"/>
</dbReference>
<dbReference type="Pfam" id="PF12802">
    <property type="entry name" value="MarR_2"/>
    <property type="match status" value="1"/>
</dbReference>
<dbReference type="PANTHER" id="PTHR33164:SF99">
    <property type="entry name" value="MARR FAMILY REGULATORY PROTEIN"/>
    <property type="match status" value="1"/>
</dbReference>
<dbReference type="EMBL" id="BAAAZH010000001">
    <property type="protein sequence ID" value="GAA4108747.1"/>
    <property type="molecule type" value="Genomic_DNA"/>
</dbReference>
<protein>
    <submittedName>
        <fullName evidence="2">MarR family transcriptional regulator</fullName>
    </submittedName>
</protein>
<dbReference type="InterPro" id="IPR000835">
    <property type="entry name" value="HTH_MarR-typ"/>
</dbReference>
<dbReference type="SUPFAM" id="SSF46785">
    <property type="entry name" value="Winged helix' DNA-binding domain"/>
    <property type="match status" value="1"/>
</dbReference>
<evidence type="ECO:0000313" key="3">
    <source>
        <dbReference type="Proteomes" id="UP001501495"/>
    </source>
</evidence>
<dbReference type="SMART" id="SM00347">
    <property type="entry name" value="HTH_MARR"/>
    <property type="match status" value="1"/>
</dbReference>
<evidence type="ECO:0000313" key="2">
    <source>
        <dbReference type="EMBL" id="GAA4108747.1"/>
    </source>
</evidence>
<sequence length="166" mass="18139">MTSGSRAEPQWLSPDEQAIWRDWLAVTSLLPAALQRALHADAGLSLPDFDVLVLLSETDGGRLRVSELARALTWERSRASHHLSRMEKRGLVAREECEDDGRGWFVVLTAAGRDALERAVPGHVDTVRSLFLDPLPAGGDTGLADALAALRTGLERSVTNDRIPPR</sequence>
<accession>A0ABP7X9Z4</accession>
<dbReference type="InterPro" id="IPR039422">
    <property type="entry name" value="MarR/SlyA-like"/>
</dbReference>
<dbReference type="RefSeq" id="WP_344731380.1">
    <property type="nucleotide sequence ID" value="NZ_BAAAZH010000001.1"/>
</dbReference>
<reference evidence="3" key="1">
    <citation type="journal article" date="2019" name="Int. J. Syst. Evol. Microbiol.">
        <title>The Global Catalogue of Microorganisms (GCM) 10K type strain sequencing project: providing services to taxonomists for standard genome sequencing and annotation.</title>
        <authorList>
            <consortium name="The Broad Institute Genomics Platform"/>
            <consortium name="The Broad Institute Genome Sequencing Center for Infectious Disease"/>
            <person name="Wu L."/>
            <person name="Ma J."/>
        </authorList>
    </citation>
    <scope>NUCLEOTIDE SEQUENCE [LARGE SCALE GENOMIC DNA]</scope>
    <source>
        <strain evidence="3">JCM 16703</strain>
    </source>
</reference>
<evidence type="ECO:0000259" key="1">
    <source>
        <dbReference type="PROSITE" id="PS50995"/>
    </source>
</evidence>
<dbReference type="PROSITE" id="PS50995">
    <property type="entry name" value="HTH_MARR_2"/>
    <property type="match status" value="1"/>
</dbReference>
<gene>
    <name evidence="2" type="ORF">GCM10022215_02640</name>
</gene>
<comment type="caution">
    <text evidence="2">The sequence shown here is derived from an EMBL/GenBank/DDBJ whole genome shotgun (WGS) entry which is preliminary data.</text>
</comment>
<dbReference type="Proteomes" id="UP001501495">
    <property type="component" value="Unassembled WGS sequence"/>
</dbReference>
<dbReference type="InterPro" id="IPR036388">
    <property type="entry name" value="WH-like_DNA-bd_sf"/>
</dbReference>
<dbReference type="InterPro" id="IPR036390">
    <property type="entry name" value="WH_DNA-bd_sf"/>
</dbReference>
<organism evidence="2 3">
    <name type="scientific">Nocardioides fonticola</name>
    <dbReference type="NCBI Taxonomy" id="450363"/>
    <lineage>
        <taxon>Bacteria</taxon>
        <taxon>Bacillati</taxon>
        <taxon>Actinomycetota</taxon>
        <taxon>Actinomycetes</taxon>
        <taxon>Propionibacteriales</taxon>
        <taxon>Nocardioidaceae</taxon>
        <taxon>Nocardioides</taxon>
    </lineage>
</organism>